<evidence type="ECO:0000256" key="2">
    <source>
        <dbReference type="SAM" id="Phobius"/>
    </source>
</evidence>
<comment type="caution">
    <text evidence="4">The sequence shown here is derived from an EMBL/GenBank/DDBJ whole genome shotgun (WGS) entry which is preliminary data.</text>
</comment>
<name>A0A9P5Z941_9AGAR</name>
<evidence type="ECO:0000313" key="4">
    <source>
        <dbReference type="EMBL" id="KAF9482480.1"/>
    </source>
</evidence>
<accession>A0A9P5Z941</accession>
<dbReference type="Proteomes" id="UP000807469">
    <property type="component" value="Unassembled WGS sequence"/>
</dbReference>
<gene>
    <name evidence="4" type="ORF">BDN70DRAFT_875041</name>
</gene>
<feature type="transmembrane region" description="Helical" evidence="2">
    <location>
        <begin position="137"/>
        <end position="154"/>
    </location>
</feature>
<dbReference type="Pfam" id="PF24841">
    <property type="entry name" value="DUF7719"/>
    <property type="match status" value="1"/>
</dbReference>
<organism evidence="4 5">
    <name type="scientific">Pholiota conissans</name>
    <dbReference type="NCBI Taxonomy" id="109636"/>
    <lineage>
        <taxon>Eukaryota</taxon>
        <taxon>Fungi</taxon>
        <taxon>Dikarya</taxon>
        <taxon>Basidiomycota</taxon>
        <taxon>Agaricomycotina</taxon>
        <taxon>Agaricomycetes</taxon>
        <taxon>Agaricomycetidae</taxon>
        <taxon>Agaricales</taxon>
        <taxon>Agaricineae</taxon>
        <taxon>Strophariaceae</taxon>
        <taxon>Pholiota</taxon>
    </lineage>
</organism>
<reference evidence="4" key="1">
    <citation type="submission" date="2020-11" db="EMBL/GenBank/DDBJ databases">
        <authorList>
            <consortium name="DOE Joint Genome Institute"/>
            <person name="Ahrendt S."/>
            <person name="Riley R."/>
            <person name="Andreopoulos W."/>
            <person name="Labutti K."/>
            <person name="Pangilinan J."/>
            <person name="Ruiz-Duenas F.J."/>
            <person name="Barrasa J.M."/>
            <person name="Sanchez-Garcia M."/>
            <person name="Camarero S."/>
            <person name="Miyauchi S."/>
            <person name="Serrano A."/>
            <person name="Linde D."/>
            <person name="Babiker R."/>
            <person name="Drula E."/>
            <person name="Ayuso-Fernandez I."/>
            <person name="Pacheco R."/>
            <person name="Padilla G."/>
            <person name="Ferreira P."/>
            <person name="Barriuso J."/>
            <person name="Kellner H."/>
            <person name="Castanera R."/>
            <person name="Alfaro M."/>
            <person name="Ramirez L."/>
            <person name="Pisabarro A.G."/>
            <person name="Kuo A."/>
            <person name="Tritt A."/>
            <person name="Lipzen A."/>
            <person name="He G."/>
            <person name="Yan M."/>
            <person name="Ng V."/>
            <person name="Cullen D."/>
            <person name="Martin F."/>
            <person name="Rosso M.-N."/>
            <person name="Henrissat B."/>
            <person name="Hibbett D."/>
            <person name="Martinez A.T."/>
            <person name="Grigoriev I.V."/>
        </authorList>
    </citation>
    <scope>NUCLEOTIDE SEQUENCE</scope>
    <source>
        <strain evidence="4">CIRM-BRFM 674</strain>
    </source>
</reference>
<dbReference type="AlphaFoldDB" id="A0A9P5Z941"/>
<feature type="region of interest" description="Disordered" evidence="1">
    <location>
        <begin position="1"/>
        <end position="27"/>
    </location>
</feature>
<dbReference type="PANTHER" id="PTHR37846:SF1">
    <property type="entry name" value="DEACETYLASE-LIKE PROTEIN"/>
    <property type="match status" value="1"/>
</dbReference>
<keyword evidence="5" id="KW-1185">Reference proteome</keyword>
<evidence type="ECO:0000259" key="3">
    <source>
        <dbReference type="Pfam" id="PF24841"/>
    </source>
</evidence>
<feature type="transmembrane region" description="Helical" evidence="2">
    <location>
        <begin position="105"/>
        <end position="125"/>
    </location>
</feature>
<proteinExistence type="predicted"/>
<keyword evidence="2" id="KW-0812">Transmembrane</keyword>
<feature type="domain" description="DUF7719" evidence="3">
    <location>
        <begin position="137"/>
        <end position="205"/>
    </location>
</feature>
<evidence type="ECO:0000313" key="5">
    <source>
        <dbReference type="Proteomes" id="UP000807469"/>
    </source>
</evidence>
<sequence>MTRRRASKDPQTIPLAPPSATATRSTHAKPLVEISEDEQWRLINQSGILKTSALKSEIAGQQEEELSLSDEIFNAVLLIIPFSAILLLMEVLIRHQYSKEASLEVITERMVSGVPILSLFIFYILHPALRYKQSRRMQALLAVLSITVGSRMLYLLDNASFLVNMKQCPPLATVWIYTIMQLDLELAVGSLICVGGFVWWKDLRILRG</sequence>
<dbReference type="EMBL" id="MU155165">
    <property type="protein sequence ID" value="KAF9482480.1"/>
    <property type="molecule type" value="Genomic_DNA"/>
</dbReference>
<keyword evidence="2" id="KW-1133">Transmembrane helix</keyword>
<dbReference type="PANTHER" id="PTHR37846">
    <property type="entry name" value="YALI0B21296P"/>
    <property type="match status" value="1"/>
</dbReference>
<dbReference type="OrthoDB" id="5597489at2759"/>
<dbReference type="InterPro" id="IPR056136">
    <property type="entry name" value="DUF7719"/>
</dbReference>
<evidence type="ECO:0000256" key="1">
    <source>
        <dbReference type="SAM" id="MobiDB-lite"/>
    </source>
</evidence>
<keyword evidence="2" id="KW-0472">Membrane</keyword>
<feature type="transmembrane region" description="Helical" evidence="2">
    <location>
        <begin position="174"/>
        <end position="200"/>
    </location>
</feature>
<protein>
    <recommendedName>
        <fullName evidence="3">DUF7719 domain-containing protein</fullName>
    </recommendedName>
</protein>
<feature type="transmembrane region" description="Helical" evidence="2">
    <location>
        <begin position="72"/>
        <end position="93"/>
    </location>
</feature>